<gene>
    <name evidence="1" type="ORF">HLB23_04135</name>
</gene>
<accession>A0A849BVF3</accession>
<protein>
    <submittedName>
        <fullName evidence="1">DUF1173 family protein</fullName>
    </submittedName>
</protein>
<dbReference type="Proteomes" id="UP000586827">
    <property type="component" value="Unassembled WGS sequence"/>
</dbReference>
<evidence type="ECO:0000313" key="1">
    <source>
        <dbReference type="EMBL" id="NNH69068.1"/>
    </source>
</evidence>
<dbReference type="AlphaFoldDB" id="A0A849BVF3"/>
<sequence length="181" mass="19721">MGENIIGAFDAFLDALRGPTDQTRRGLILAEVKQAEPTTYGYAYTLAHLPRARRVYLDKRLHAKALSSFEVAFTRAATDAGGRRIALMLIERTPRSYAAVVDIAVMLTGRTYFPPTPPISLHHASRHAKARDRAAENRLGGEMSLASVPVGGDHLPTARLCDGCRLPQVSRVSAKTIIASR</sequence>
<dbReference type="EMBL" id="JABELX010000001">
    <property type="protein sequence ID" value="NNH69068.1"/>
    <property type="molecule type" value="Genomic_DNA"/>
</dbReference>
<comment type="caution">
    <text evidence="1">The sequence shown here is derived from an EMBL/GenBank/DDBJ whole genome shotgun (WGS) entry which is preliminary data.</text>
</comment>
<name>A0A849BVF3_9NOCA</name>
<evidence type="ECO:0000313" key="2">
    <source>
        <dbReference type="Proteomes" id="UP000586827"/>
    </source>
</evidence>
<keyword evidence="2" id="KW-1185">Reference proteome</keyword>
<proteinExistence type="predicted"/>
<organism evidence="1 2">
    <name type="scientific">Nocardia uniformis</name>
    <dbReference type="NCBI Taxonomy" id="53432"/>
    <lineage>
        <taxon>Bacteria</taxon>
        <taxon>Bacillati</taxon>
        <taxon>Actinomycetota</taxon>
        <taxon>Actinomycetes</taxon>
        <taxon>Mycobacteriales</taxon>
        <taxon>Nocardiaceae</taxon>
        <taxon>Nocardia</taxon>
    </lineage>
</organism>
<reference evidence="1 2" key="1">
    <citation type="submission" date="2020-05" db="EMBL/GenBank/DDBJ databases">
        <title>MicrobeNet Type strains.</title>
        <authorList>
            <person name="Nicholson A.C."/>
        </authorList>
    </citation>
    <scope>NUCLEOTIDE SEQUENCE [LARGE SCALE GENOMIC DNA]</scope>
    <source>
        <strain evidence="1 2">JCM 3224</strain>
    </source>
</reference>